<reference evidence="2" key="1">
    <citation type="journal article" date="2017" name="Sci. Rep.">
        <title>Divergent copies of the large inverted repeat in the chloroplast genomes of ulvophycean green algae.</title>
        <authorList>
            <person name="Turmel M."/>
            <person name="Otis C."/>
            <person name="Lemieux C."/>
        </authorList>
    </citation>
    <scope>NUCLEOTIDE SEQUENCE</scope>
</reference>
<dbReference type="Pfam" id="PF00961">
    <property type="entry name" value="LAGLIDADG_1"/>
    <property type="match status" value="2"/>
</dbReference>
<sequence>MPIYLHKKQNKLNPKPRTFTFPNRILCLREDLRKTYGKALTDFVQPIQEYDLCRTYGKVNRAATQGFKRQLWPQLCLVKGIQLQAKFNRRYFLNCKCNYYRTCYLTRSEKQTLSYGSSETTRKAPCFSTTDFYDYGHAAHVPLISESFLQWFIGFFEADGHFSCYTQKNVSGKVTTQRLKISISQKEKKIIETIAYTFGFGNVSSFQRNDVTYWRWTVESKKNVERIAYLFSGNLILPKQQIQFLNWIEQGQKKGMFKAPFNKNKLWLAKVGFDNAWLSGFIDGEGCFYAHFRLPKAERNQLKNSNYKTLLPPYKLDQKFTLTQANICNEDLVLKQISTLFKSEASLSYFKNKLTPTTYVRIELTCLNSQELLINYVNRYKLRTSKYICFRRWWRVYLRRKNGVHLSEKGFKRLYRLVKSINVARMENS</sequence>
<proteinExistence type="predicted"/>
<dbReference type="PANTHER" id="PTHR36181">
    <property type="entry name" value="INTRON-ENCODED ENDONUCLEASE AI3-RELATED"/>
    <property type="match status" value="1"/>
</dbReference>
<dbReference type="GO" id="GO:0004519">
    <property type="term" value="F:endonuclease activity"/>
    <property type="evidence" value="ECO:0007669"/>
    <property type="project" value="UniProtKB-KW"/>
</dbReference>
<keyword evidence="2" id="KW-0934">Plastid</keyword>
<gene>
    <name evidence="2" type="primary">orf429</name>
</gene>
<dbReference type="GO" id="GO:0005739">
    <property type="term" value="C:mitochondrion"/>
    <property type="evidence" value="ECO:0007669"/>
    <property type="project" value="UniProtKB-ARBA"/>
</dbReference>
<dbReference type="Gene3D" id="3.10.28.10">
    <property type="entry name" value="Homing endonucleases"/>
    <property type="match status" value="2"/>
</dbReference>
<dbReference type="EMBL" id="KY407656">
    <property type="protein sequence ID" value="ARK14454.1"/>
    <property type="molecule type" value="Genomic_DNA"/>
</dbReference>
<geneLocation type="chloroplast" evidence="2"/>
<evidence type="ECO:0000259" key="1">
    <source>
        <dbReference type="Pfam" id="PF00961"/>
    </source>
</evidence>
<dbReference type="GeneID" id="32884157"/>
<dbReference type="InterPro" id="IPR027434">
    <property type="entry name" value="Homing_endonucl"/>
</dbReference>
<dbReference type="InterPro" id="IPR004860">
    <property type="entry name" value="LAGLIDADG_dom"/>
</dbReference>
<feature type="domain" description="Homing endonuclease LAGLIDADG" evidence="1">
    <location>
        <begin position="153"/>
        <end position="249"/>
    </location>
</feature>
<dbReference type="AlphaFoldDB" id="A0A1W6EGD0"/>
<accession>A0A1W6EGD0</accession>
<keyword evidence="2" id="KW-0540">Nuclease</keyword>
<dbReference type="InterPro" id="IPR051289">
    <property type="entry name" value="LAGLIDADG_Endonuclease"/>
</dbReference>
<feature type="domain" description="Homing endonuclease LAGLIDADG" evidence="1">
    <location>
        <begin position="278"/>
        <end position="396"/>
    </location>
</feature>
<evidence type="ECO:0000313" key="2">
    <source>
        <dbReference type="EMBL" id="ARK14454.1"/>
    </source>
</evidence>
<keyword evidence="2" id="KW-0378">Hydrolase</keyword>
<protein>
    <submittedName>
        <fullName evidence="2">Putative LAGLIDADG homing endonuclease</fullName>
    </submittedName>
</protein>
<dbReference type="SUPFAM" id="SSF55608">
    <property type="entry name" value="Homing endonucleases"/>
    <property type="match status" value="2"/>
</dbReference>
<keyword evidence="2" id="KW-0150">Chloroplast</keyword>
<name>A0A1W6EGD0_SARMC</name>
<keyword evidence="2" id="KW-0255">Endonuclease</keyword>
<dbReference type="RefSeq" id="YP_009367417.1">
    <property type="nucleotide sequence ID" value="NC_034709.1"/>
</dbReference>
<organism evidence="2">
    <name type="scientific">Sarcinofilum mucosum</name>
    <name type="common">Green alga</name>
    <name type="synonym">Pseudoschizomeris mucosa</name>
    <dbReference type="NCBI Taxonomy" id="141643"/>
    <lineage>
        <taxon>Eukaryota</taxon>
        <taxon>Viridiplantae</taxon>
        <taxon>Chlorophyta</taxon>
        <taxon>core chlorophytes</taxon>
        <taxon>Ulvophyceae</taxon>
        <taxon>OUU clade</taxon>
        <taxon>Ulotrichales</taxon>
        <taxon>Sarcinofilaceae</taxon>
        <taxon>Sarcinofilum</taxon>
    </lineage>
</organism>
<dbReference type="PANTHER" id="PTHR36181:SF4">
    <property type="entry name" value="LAGLIDADG ENDONUCLEASE"/>
    <property type="match status" value="1"/>
</dbReference>